<feature type="binding site" evidence="9">
    <location>
        <position position="46"/>
    </location>
    <ligand>
        <name>substrate</name>
    </ligand>
</feature>
<keyword evidence="7 9" id="KW-0173">Coenzyme A biosynthesis</keyword>
<feature type="binding site" evidence="9">
    <location>
        <position position="14"/>
    </location>
    <ligand>
        <name>substrate</name>
    </ligand>
</feature>
<dbReference type="InterPro" id="IPR001980">
    <property type="entry name" value="PPAT"/>
</dbReference>
<reference evidence="11 12" key="1">
    <citation type="journal article" date="2014" name="PLoS Genet.">
        <title>Hidden diversity in honey bee gut symbionts detected by single-cell genomics.</title>
        <authorList>
            <person name="Engel P."/>
            <person name="Stepanauskas R."/>
            <person name="Moran N."/>
        </authorList>
    </citation>
    <scope>NUCLEOTIDE SEQUENCE [LARGE SCALE GENOMIC DNA]</scope>
    <source>
        <strain evidence="11 12">SCGC AB-598-J21</strain>
    </source>
</reference>
<protein>
    <recommendedName>
        <fullName evidence="9">Phosphopantetheine adenylyltransferase</fullName>
        <ecNumber evidence="9">2.7.7.3</ecNumber>
    </recommendedName>
    <alternativeName>
        <fullName evidence="9">Dephospho-CoA pyrophosphorylase</fullName>
    </alternativeName>
    <alternativeName>
        <fullName evidence="9">Pantetheine-phosphate adenylyltransferase</fullName>
        <shortName evidence="9">PPAT</shortName>
    </alternativeName>
</protein>
<dbReference type="PANTHER" id="PTHR21342:SF1">
    <property type="entry name" value="PHOSPHOPANTETHEINE ADENYLYLTRANSFERASE"/>
    <property type="match status" value="1"/>
</dbReference>
<keyword evidence="4 9" id="KW-0547">Nucleotide-binding</keyword>
<dbReference type="PANTHER" id="PTHR21342">
    <property type="entry name" value="PHOSPHOPANTETHEINE ADENYLYLTRANSFERASE"/>
    <property type="match status" value="1"/>
</dbReference>
<dbReference type="SUPFAM" id="SSF52374">
    <property type="entry name" value="Nucleotidylyl transferase"/>
    <property type="match status" value="1"/>
</dbReference>
<comment type="function">
    <text evidence="9">Reversibly transfers an adenylyl group from ATP to 4'-phosphopantetheine, yielding dephospho-CoA (dPCoA) and pyrophosphate.</text>
</comment>
<dbReference type="Proteomes" id="UP000027644">
    <property type="component" value="Unassembled WGS sequence"/>
</dbReference>
<feature type="binding site" evidence="9">
    <location>
        <position position="22"/>
    </location>
    <ligand>
        <name>ATP</name>
        <dbReference type="ChEBI" id="CHEBI:30616"/>
    </ligand>
</feature>
<dbReference type="NCBIfam" id="TIGR00125">
    <property type="entry name" value="cyt_tran_rel"/>
    <property type="match status" value="1"/>
</dbReference>
<dbReference type="GO" id="GO:0004595">
    <property type="term" value="F:pantetheine-phosphate adenylyltransferase activity"/>
    <property type="evidence" value="ECO:0007669"/>
    <property type="project" value="UniProtKB-UniRule"/>
</dbReference>
<feature type="binding site" evidence="9">
    <location>
        <begin position="14"/>
        <end position="15"/>
    </location>
    <ligand>
        <name>ATP</name>
        <dbReference type="ChEBI" id="CHEBI:30616"/>
    </ligand>
</feature>
<dbReference type="GO" id="GO:0005737">
    <property type="term" value="C:cytoplasm"/>
    <property type="evidence" value="ECO:0007669"/>
    <property type="project" value="UniProtKB-SubCell"/>
</dbReference>
<accession>A0A074V9M9</accession>
<dbReference type="PRINTS" id="PR01020">
    <property type="entry name" value="LPSBIOSNTHSS"/>
</dbReference>
<evidence type="ECO:0000313" key="12">
    <source>
        <dbReference type="Proteomes" id="UP000027644"/>
    </source>
</evidence>
<dbReference type="InterPro" id="IPR004821">
    <property type="entry name" value="Cyt_trans-like"/>
</dbReference>
<dbReference type="UniPathway" id="UPA00241">
    <property type="reaction ID" value="UER00355"/>
</dbReference>
<feature type="site" description="Transition state stabilizer" evidence="9">
    <location>
        <position position="22"/>
    </location>
</feature>
<comment type="similarity">
    <text evidence="9">Belongs to the bacterial CoaD family.</text>
</comment>
<dbReference type="AlphaFoldDB" id="A0A074V9M9"/>
<feature type="binding site" evidence="9">
    <location>
        <position position="104"/>
    </location>
    <ligand>
        <name>ATP</name>
        <dbReference type="ChEBI" id="CHEBI:30616"/>
    </ligand>
</feature>
<proteinExistence type="inferred from homology"/>
<feature type="binding site" evidence="9">
    <location>
        <position position="93"/>
    </location>
    <ligand>
        <name>substrate</name>
    </ligand>
</feature>
<sequence>MTNSTTRRAVYAGSFDPPTNGHLWMIREAQPLFDELIVAIGVNPEKNATYSVEERKEMLQAITANFPNVKISSFQNQYLVNYARSIGADFIIRGIRTASDYEYERSMRHINHDLQPEISTIFLIPPREYAEVSSTMIKGMVGPQNWQAMIRRYVPDAVYEKIMQDHMYTEN</sequence>
<evidence type="ECO:0000256" key="4">
    <source>
        <dbReference type="ARBA" id="ARBA00022741"/>
    </source>
</evidence>
<dbReference type="NCBIfam" id="TIGR01510">
    <property type="entry name" value="coaD_prev_kdtB"/>
    <property type="match status" value="1"/>
</dbReference>
<comment type="subunit">
    <text evidence="9">Homohexamer.</text>
</comment>
<feature type="binding site" evidence="9">
    <location>
        <begin position="94"/>
        <end position="96"/>
    </location>
    <ligand>
        <name>ATP</name>
        <dbReference type="ChEBI" id="CHEBI:30616"/>
    </ligand>
</feature>
<evidence type="ECO:0000256" key="5">
    <source>
        <dbReference type="ARBA" id="ARBA00022840"/>
    </source>
</evidence>
<evidence type="ECO:0000256" key="7">
    <source>
        <dbReference type="ARBA" id="ARBA00022993"/>
    </source>
</evidence>
<dbReference type="GO" id="GO:0005524">
    <property type="term" value="F:ATP binding"/>
    <property type="evidence" value="ECO:0007669"/>
    <property type="project" value="UniProtKB-KW"/>
</dbReference>
<evidence type="ECO:0000256" key="3">
    <source>
        <dbReference type="ARBA" id="ARBA00022695"/>
    </source>
</evidence>
<dbReference type="GO" id="GO:0015937">
    <property type="term" value="P:coenzyme A biosynthetic process"/>
    <property type="evidence" value="ECO:0007669"/>
    <property type="project" value="UniProtKB-UniRule"/>
</dbReference>
<dbReference type="InterPro" id="IPR014729">
    <property type="entry name" value="Rossmann-like_a/b/a_fold"/>
</dbReference>
<name>A0A074V9M9_9NEIS</name>
<dbReference type="Gene3D" id="3.40.50.620">
    <property type="entry name" value="HUPs"/>
    <property type="match status" value="1"/>
</dbReference>
<comment type="catalytic activity">
    <reaction evidence="8 9">
        <text>(R)-4'-phosphopantetheine + ATP + H(+) = 3'-dephospho-CoA + diphosphate</text>
        <dbReference type="Rhea" id="RHEA:19801"/>
        <dbReference type="ChEBI" id="CHEBI:15378"/>
        <dbReference type="ChEBI" id="CHEBI:30616"/>
        <dbReference type="ChEBI" id="CHEBI:33019"/>
        <dbReference type="ChEBI" id="CHEBI:57328"/>
        <dbReference type="ChEBI" id="CHEBI:61723"/>
        <dbReference type="EC" id="2.7.7.3"/>
    </reaction>
</comment>
<keyword evidence="5 9" id="KW-0067">ATP-binding</keyword>
<comment type="subcellular location">
    <subcellularLocation>
        <location evidence="9">Cytoplasm</location>
    </subcellularLocation>
</comment>
<comment type="caution">
    <text evidence="11">The sequence shown here is derived from an EMBL/GenBank/DDBJ whole genome shotgun (WGS) entry which is preliminary data.</text>
</comment>
<evidence type="ECO:0000256" key="1">
    <source>
        <dbReference type="ARBA" id="ARBA00022490"/>
    </source>
</evidence>
<feature type="binding site" evidence="9">
    <location>
        <position position="79"/>
    </location>
    <ligand>
        <name>substrate</name>
    </ligand>
</feature>
<evidence type="ECO:0000256" key="2">
    <source>
        <dbReference type="ARBA" id="ARBA00022679"/>
    </source>
</evidence>
<dbReference type="EMBL" id="AVQL01000448">
    <property type="protein sequence ID" value="KEQ00582.1"/>
    <property type="molecule type" value="Genomic_DNA"/>
</dbReference>
<keyword evidence="1 9" id="KW-0963">Cytoplasm</keyword>
<dbReference type="EC" id="2.7.7.3" evidence="9"/>
<keyword evidence="6 9" id="KW-0460">Magnesium</keyword>
<gene>
    <name evidence="9" type="primary">coaD</name>
    <name evidence="11" type="ORF">SASC598J21_016040</name>
</gene>
<evidence type="ECO:0000313" key="11">
    <source>
        <dbReference type="EMBL" id="KEQ00582.1"/>
    </source>
</evidence>
<comment type="cofactor">
    <cofactor evidence="9">
        <name>Mg(2+)</name>
        <dbReference type="ChEBI" id="CHEBI:18420"/>
    </cofactor>
</comment>
<evidence type="ECO:0000256" key="9">
    <source>
        <dbReference type="HAMAP-Rule" id="MF_00151"/>
    </source>
</evidence>
<keyword evidence="3 9" id="KW-0548">Nucleotidyltransferase</keyword>
<comment type="pathway">
    <text evidence="9">Cofactor biosynthesis; coenzyme A biosynthesis; CoA from (R)-pantothenate: step 4/5.</text>
</comment>
<feature type="domain" description="Cytidyltransferase-like" evidence="10">
    <location>
        <begin position="10"/>
        <end position="138"/>
    </location>
</feature>
<evidence type="ECO:0000256" key="6">
    <source>
        <dbReference type="ARBA" id="ARBA00022842"/>
    </source>
</evidence>
<dbReference type="CDD" id="cd02163">
    <property type="entry name" value="PPAT"/>
    <property type="match status" value="1"/>
</dbReference>
<evidence type="ECO:0000256" key="8">
    <source>
        <dbReference type="ARBA" id="ARBA00029346"/>
    </source>
</evidence>
<organism evidence="11 12">
    <name type="scientific">Snodgrassella alvi SCGC AB-598-J21</name>
    <dbReference type="NCBI Taxonomy" id="1385367"/>
    <lineage>
        <taxon>Bacteria</taxon>
        <taxon>Pseudomonadati</taxon>
        <taxon>Pseudomonadota</taxon>
        <taxon>Betaproteobacteria</taxon>
        <taxon>Neisseriales</taxon>
        <taxon>Neisseriaceae</taxon>
        <taxon>Snodgrassella</taxon>
    </lineage>
</organism>
<feature type="binding site" evidence="9">
    <location>
        <begin position="129"/>
        <end position="135"/>
    </location>
    <ligand>
        <name>ATP</name>
        <dbReference type="ChEBI" id="CHEBI:30616"/>
    </ligand>
</feature>
<evidence type="ECO:0000259" key="10">
    <source>
        <dbReference type="Pfam" id="PF01467"/>
    </source>
</evidence>
<dbReference type="Pfam" id="PF01467">
    <property type="entry name" value="CTP_transf_like"/>
    <property type="match status" value="1"/>
</dbReference>
<dbReference type="HAMAP" id="MF_00151">
    <property type="entry name" value="PPAT_bact"/>
    <property type="match status" value="1"/>
</dbReference>
<keyword evidence="2 9" id="KW-0808">Transferase</keyword>